<keyword evidence="3 6" id="KW-0413">Isomerase</keyword>
<comment type="similarity">
    <text evidence="2 6">Belongs to the pseudouridine synthase RluA family.</text>
</comment>
<dbReference type="SMART" id="SM00363">
    <property type="entry name" value="S4"/>
    <property type="match status" value="1"/>
</dbReference>
<reference evidence="8" key="2">
    <citation type="submission" date="2021-04" db="EMBL/GenBank/DDBJ databases">
        <authorList>
            <person name="Gilroy R."/>
        </authorList>
    </citation>
    <scope>NUCLEOTIDE SEQUENCE</scope>
    <source>
        <strain evidence="8">CHK33-5263</strain>
    </source>
</reference>
<comment type="catalytic activity">
    <reaction evidence="1 6">
        <text>a uridine in RNA = a pseudouridine in RNA</text>
        <dbReference type="Rhea" id="RHEA:48348"/>
        <dbReference type="Rhea" id="RHEA-COMP:12068"/>
        <dbReference type="Rhea" id="RHEA-COMP:12069"/>
        <dbReference type="ChEBI" id="CHEBI:65314"/>
        <dbReference type="ChEBI" id="CHEBI:65315"/>
    </reaction>
</comment>
<comment type="function">
    <text evidence="6">Responsible for synthesis of pseudouridine from uracil.</text>
</comment>
<dbReference type="GO" id="GO:0120159">
    <property type="term" value="F:rRNA pseudouridine synthase activity"/>
    <property type="evidence" value="ECO:0007669"/>
    <property type="project" value="UniProtKB-ARBA"/>
</dbReference>
<evidence type="ECO:0000256" key="1">
    <source>
        <dbReference type="ARBA" id="ARBA00000073"/>
    </source>
</evidence>
<dbReference type="InterPro" id="IPR006145">
    <property type="entry name" value="PsdUridine_synth_RsuA/RluA"/>
</dbReference>
<comment type="caution">
    <text evidence="8">The sequence shown here is derived from an EMBL/GenBank/DDBJ whole genome shotgun (WGS) entry which is preliminary data.</text>
</comment>
<dbReference type="NCBIfam" id="TIGR00005">
    <property type="entry name" value="rluA_subfam"/>
    <property type="match status" value="1"/>
</dbReference>
<evidence type="ECO:0000259" key="7">
    <source>
        <dbReference type="SMART" id="SM00363"/>
    </source>
</evidence>
<evidence type="ECO:0000256" key="2">
    <source>
        <dbReference type="ARBA" id="ARBA00010876"/>
    </source>
</evidence>
<dbReference type="Proteomes" id="UP000824044">
    <property type="component" value="Unassembled WGS sequence"/>
</dbReference>
<dbReference type="Gene3D" id="3.10.290.10">
    <property type="entry name" value="RNA-binding S4 domain"/>
    <property type="match status" value="1"/>
</dbReference>
<keyword evidence="5" id="KW-0694">RNA-binding</keyword>
<dbReference type="Pfam" id="PF00849">
    <property type="entry name" value="PseudoU_synth_2"/>
    <property type="match status" value="1"/>
</dbReference>
<dbReference type="InterPro" id="IPR036986">
    <property type="entry name" value="S4_RNA-bd_sf"/>
</dbReference>
<dbReference type="SUPFAM" id="SSF55120">
    <property type="entry name" value="Pseudouridine synthase"/>
    <property type="match status" value="1"/>
</dbReference>
<evidence type="ECO:0000313" key="8">
    <source>
        <dbReference type="EMBL" id="HIZ25317.1"/>
    </source>
</evidence>
<dbReference type="InterPro" id="IPR006224">
    <property type="entry name" value="PsdUridine_synth_RluA-like_CS"/>
</dbReference>
<dbReference type="EC" id="5.4.99.-" evidence="6"/>
<evidence type="ECO:0000256" key="5">
    <source>
        <dbReference type="PROSITE-ProRule" id="PRU00182"/>
    </source>
</evidence>
<name>A0A9D2DXY2_9FIRM</name>
<reference evidence="8" key="1">
    <citation type="journal article" date="2021" name="PeerJ">
        <title>Extensive microbial diversity within the chicken gut microbiome revealed by metagenomics and culture.</title>
        <authorList>
            <person name="Gilroy R."/>
            <person name="Ravi A."/>
            <person name="Getino M."/>
            <person name="Pursley I."/>
            <person name="Horton D.L."/>
            <person name="Alikhan N.F."/>
            <person name="Baker D."/>
            <person name="Gharbi K."/>
            <person name="Hall N."/>
            <person name="Watson M."/>
            <person name="Adriaenssens E.M."/>
            <person name="Foster-Nyarko E."/>
            <person name="Jarju S."/>
            <person name="Secka A."/>
            <person name="Antonio M."/>
            <person name="Oren A."/>
            <person name="Chaudhuri R.R."/>
            <person name="La Ragione R."/>
            <person name="Hildebrand F."/>
            <person name="Pallen M.J."/>
        </authorList>
    </citation>
    <scope>NUCLEOTIDE SEQUENCE</scope>
    <source>
        <strain evidence="8">CHK33-5263</strain>
    </source>
</reference>
<dbReference type="PROSITE" id="PS50889">
    <property type="entry name" value="S4"/>
    <property type="match status" value="1"/>
</dbReference>
<evidence type="ECO:0000256" key="4">
    <source>
        <dbReference type="PIRSR" id="PIRSR606225-1"/>
    </source>
</evidence>
<dbReference type="InterPro" id="IPR050188">
    <property type="entry name" value="RluA_PseudoU_synthase"/>
</dbReference>
<evidence type="ECO:0000313" key="9">
    <source>
        <dbReference type="Proteomes" id="UP000824044"/>
    </source>
</evidence>
<dbReference type="InterPro" id="IPR002942">
    <property type="entry name" value="S4_RNA-bd"/>
</dbReference>
<dbReference type="Pfam" id="PF01479">
    <property type="entry name" value="S4"/>
    <property type="match status" value="1"/>
</dbReference>
<evidence type="ECO:0000256" key="6">
    <source>
        <dbReference type="RuleBase" id="RU362028"/>
    </source>
</evidence>
<dbReference type="InterPro" id="IPR006225">
    <property type="entry name" value="PsdUridine_synth_RluC/D"/>
</dbReference>
<protein>
    <recommendedName>
        <fullName evidence="6">Pseudouridine synthase</fullName>
        <ecNumber evidence="6">5.4.99.-</ecNumber>
    </recommendedName>
</protein>
<feature type="domain" description="RNA-binding S4" evidence="7">
    <location>
        <begin position="17"/>
        <end position="76"/>
    </location>
</feature>
<dbReference type="InterPro" id="IPR020103">
    <property type="entry name" value="PsdUridine_synth_cat_dom_sf"/>
</dbReference>
<dbReference type="PANTHER" id="PTHR21600">
    <property type="entry name" value="MITOCHONDRIAL RNA PSEUDOURIDINE SYNTHASE"/>
    <property type="match status" value="1"/>
</dbReference>
<sequence length="315" mass="34440">MPDRTRSMTEYSADAGVRIDVFLSEKTGLTRSAVKKLADEGHVFADGVPVKAGHVLKAGSLVAVDIPAPVPIEAQPEDIPIDIVYEDEDIAVVNKPRGMAVHAGAGVTSGTLVNALLFHLHSLSGINGALRPGIVHRIDKDTTGLLVVAKNDAAHLSLARQIEEKSAHREYLALLEGVLKEERGRVHTLIGRDPKDRLKMAVVRSGGRDAVTDFDVVERFPAHTLAHFVLQTGRTHQIRVHAKYLGHPVVGDPVYGYKKQRFSLDGQLLHAQKLTLTHPRTGEVMQFFAPLPEDFEHVLAVLRREKGGDNANSHR</sequence>
<dbReference type="AlphaFoldDB" id="A0A9D2DXY2"/>
<organism evidence="8 9">
    <name type="scientific">Candidatus Gallimonas intestinigallinarum</name>
    <dbReference type="NCBI Taxonomy" id="2838604"/>
    <lineage>
        <taxon>Bacteria</taxon>
        <taxon>Bacillati</taxon>
        <taxon>Bacillota</taxon>
        <taxon>Clostridia</taxon>
        <taxon>Candidatus Gallimonas</taxon>
    </lineage>
</organism>
<evidence type="ECO:0000256" key="3">
    <source>
        <dbReference type="ARBA" id="ARBA00023235"/>
    </source>
</evidence>
<dbReference type="Gene3D" id="3.30.2350.10">
    <property type="entry name" value="Pseudouridine synthase"/>
    <property type="match status" value="1"/>
</dbReference>
<proteinExistence type="inferred from homology"/>
<gene>
    <name evidence="8" type="ORF">H9812_07640</name>
</gene>
<dbReference type="PROSITE" id="PS01129">
    <property type="entry name" value="PSI_RLU"/>
    <property type="match status" value="1"/>
</dbReference>
<dbReference type="GO" id="GO:0003723">
    <property type="term" value="F:RNA binding"/>
    <property type="evidence" value="ECO:0007669"/>
    <property type="project" value="UniProtKB-KW"/>
</dbReference>
<dbReference type="CDD" id="cd00165">
    <property type="entry name" value="S4"/>
    <property type="match status" value="1"/>
</dbReference>
<accession>A0A9D2DXY2</accession>
<dbReference type="SUPFAM" id="SSF55174">
    <property type="entry name" value="Alpha-L RNA-binding motif"/>
    <property type="match status" value="1"/>
</dbReference>
<dbReference type="EMBL" id="DXBS01000138">
    <property type="protein sequence ID" value="HIZ25317.1"/>
    <property type="molecule type" value="Genomic_DNA"/>
</dbReference>
<dbReference type="GO" id="GO:0000455">
    <property type="term" value="P:enzyme-directed rRNA pseudouridine synthesis"/>
    <property type="evidence" value="ECO:0007669"/>
    <property type="project" value="TreeGrafter"/>
</dbReference>
<feature type="active site" evidence="4">
    <location>
        <position position="139"/>
    </location>
</feature>
<dbReference type="CDD" id="cd02869">
    <property type="entry name" value="PseudoU_synth_RluA_like"/>
    <property type="match status" value="1"/>
</dbReference>
<dbReference type="PANTHER" id="PTHR21600:SF44">
    <property type="entry name" value="RIBOSOMAL LARGE SUBUNIT PSEUDOURIDINE SYNTHASE D"/>
    <property type="match status" value="1"/>
</dbReference>